<protein>
    <submittedName>
        <fullName evidence="1">Uncharacterized protein</fullName>
    </submittedName>
</protein>
<dbReference type="EMBL" id="JAVKPK010000006">
    <property type="protein sequence ID" value="MDR7664701.1"/>
    <property type="molecule type" value="Genomic_DNA"/>
</dbReference>
<dbReference type="RefSeq" id="WP_310574727.1">
    <property type="nucleotide sequence ID" value="NZ_JAVKPK010000006.1"/>
</dbReference>
<evidence type="ECO:0000313" key="1">
    <source>
        <dbReference type="EMBL" id="MDR7664701.1"/>
    </source>
</evidence>
<comment type="caution">
    <text evidence="1">The sequence shown here is derived from an EMBL/GenBank/DDBJ whole genome shotgun (WGS) entry which is preliminary data.</text>
</comment>
<name>A0ABU2CY89_9EURY</name>
<keyword evidence="2" id="KW-1185">Reference proteome</keyword>
<accession>A0ABU2CY89</accession>
<organism evidence="1 2">
    <name type="scientific">Methanosarcina baikalica</name>
    <dbReference type="NCBI Taxonomy" id="3073890"/>
    <lineage>
        <taxon>Archaea</taxon>
        <taxon>Methanobacteriati</taxon>
        <taxon>Methanobacteriota</taxon>
        <taxon>Stenosarchaea group</taxon>
        <taxon>Methanomicrobia</taxon>
        <taxon>Methanosarcinales</taxon>
        <taxon>Methanosarcinaceae</taxon>
        <taxon>Methanosarcina</taxon>
    </lineage>
</organism>
<proteinExistence type="predicted"/>
<sequence length="43" mass="5137">MKLLPHCEVAQDLLELRDEIKGWISQMFGGECQVFDLLAWYYF</sequence>
<gene>
    <name evidence="1" type="ORF">RG963_02635</name>
</gene>
<reference evidence="2" key="1">
    <citation type="submission" date="2023-07" db="EMBL/GenBank/DDBJ databases">
        <title>Whole-genome sequencing of a new Methanosarcina sp. Z-7115.</title>
        <authorList>
            <person name="Zhilina T.N."/>
            <person name="Merkel A.Y."/>
        </authorList>
    </citation>
    <scope>NUCLEOTIDE SEQUENCE [LARGE SCALE GENOMIC DNA]</scope>
    <source>
        <strain evidence="2">Z-7115</strain>
    </source>
</reference>
<evidence type="ECO:0000313" key="2">
    <source>
        <dbReference type="Proteomes" id="UP001246244"/>
    </source>
</evidence>
<dbReference type="Proteomes" id="UP001246244">
    <property type="component" value="Unassembled WGS sequence"/>
</dbReference>